<dbReference type="SUPFAM" id="SSF51445">
    <property type="entry name" value="(Trans)glycosidases"/>
    <property type="match status" value="1"/>
</dbReference>
<evidence type="ECO:0000256" key="9">
    <source>
        <dbReference type="RuleBase" id="RU361134"/>
    </source>
</evidence>
<keyword evidence="10" id="KW-0472">Membrane</keyword>
<evidence type="ECO:0000256" key="5">
    <source>
        <dbReference type="ARBA" id="ARBA00022801"/>
    </source>
</evidence>
<evidence type="ECO:0000256" key="8">
    <source>
        <dbReference type="RuleBase" id="RU003615"/>
    </source>
</evidence>
<organism evidence="12 13">
    <name type="scientific">Tritrichomonas musculus</name>
    <dbReference type="NCBI Taxonomy" id="1915356"/>
    <lineage>
        <taxon>Eukaryota</taxon>
        <taxon>Metamonada</taxon>
        <taxon>Parabasalia</taxon>
        <taxon>Tritrichomonadida</taxon>
        <taxon>Tritrichomonadidae</taxon>
        <taxon>Tritrichomonas</taxon>
    </lineage>
</organism>
<dbReference type="EMBL" id="JAPFFF010000030">
    <property type="protein sequence ID" value="KAK8845710.1"/>
    <property type="molecule type" value="Genomic_DNA"/>
</dbReference>
<dbReference type="SMART" id="SM00642">
    <property type="entry name" value="Aamy"/>
    <property type="match status" value="1"/>
</dbReference>
<evidence type="ECO:0000256" key="10">
    <source>
        <dbReference type="SAM" id="Phobius"/>
    </source>
</evidence>
<dbReference type="Pfam" id="PF00128">
    <property type="entry name" value="Alpha-amylase"/>
    <property type="match status" value="1"/>
</dbReference>
<dbReference type="CDD" id="cd11317">
    <property type="entry name" value="AmyAc_bac_euk_AmyA"/>
    <property type="match status" value="1"/>
</dbReference>
<dbReference type="Gene3D" id="3.20.20.80">
    <property type="entry name" value="Glycosidases"/>
    <property type="match status" value="1"/>
</dbReference>
<keyword evidence="10" id="KW-0812">Transmembrane</keyword>
<dbReference type="PRINTS" id="PR00110">
    <property type="entry name" value="ALPHAAMYLASE"/>
</dbReference>
<dbReference type="InterPro" id="IPR006047">
    <property type="entry name" value="GH13_cat_dom"/>
</dbReference>
<protein>
    <recommendedName>
        <fullName evidence="4 9">Alpha-amylase</fullName>
        <ecNumber evidence="4 9">3.2.1.1</ecNumber>
    </recommendedName>
</protein>
<keyword evidence="7 9" id="KW-0326">Glycosidase</keyword>
<evidence type="ECO:0000256" key="3">
    <source>
        <dbReference type="ARBA" id="ARBA00008061"/>
    </source>
</evidence>
<evidence type="ECO:0000256" key="2">
    <source>
        <dbReference type="ARBA" id="ARBA00001913"/>
    </source>
</evidence>
<dbReference type="InterPro" id="IPR006046">
    <property type="entry name" value="Alpha_amylase"/>
</dbReference>
<keyword evidence="6 9" id="KW-0119">Carbohydrate metabolism</keyword>
<dbReference type="InterPro" id="IPR017853">
    <property type="entry name" value="GH"/>
</dbReference>
<dbReference type="PANTHER" id="PTHR43447">
    <property type="entry name" value="ALPHA-AMYLASE"/>
    <property type="match status" value="1"/>
</dbReference>
<evidence type="ECO:0000259" key="11">
    <source>
        <dbReference type="SMART" id="SM00642"/>
    </source>
</evidence>
<keyword evidence="5 9" id="KW-0378">Hydrolase</keyword>
<keyword evidence="10" id="KW-1133">Transmembrane helix</keyword>
<gene>
    <name evidence="12" type="ORF">M9Y10_020628</name>
</gene>
<evidence type="ECO:0000256" key="4">
    <source>
        <dbReference type="ARBA" id="ARBA00012595"/>
    </source>
</evidence>
<comment type="caution">
    <text evidence="12">The sequence shown here is derived from an EMBL/GenBank/DDBJ whole genome shotgun (WGS) entry which is preliminary data.</text>
</comment>
<feature type="transmembrane region" description="Helical" evidence="10">
    <location>
        <begin position="26"/>
        <end position="48"/>
    </location>
</feature>
<comment type="similarity">
    <text evidence="3 8">Belongs to the glycosyl hydrolase 13 family.</text>
</comment>
<dbReference type="Proteomes" id="UP001470230">
    <property type="component" value="Unassembled WGS sequence"/>
</dbReference>
<evidence type="ECO:0000313" key="12">
    <source>
        <dbReference type="EMBL" id="KAK8845710.1"/>
    </source>
</evidence>
<feature type="domain" description="Glycosyl hydrolase family 13 catalytic" evidence="11">
    <location>
        <begin position="227"/>
        <end position="615"/>
    </location>
</feature>
<name>A0ABR2HE73_9EUKA</name>
<comment type="cofactor">
    <cofactor evidence="2">
        <name>Ca(2+)</name>
        <dbReference type="ChEBI" id="CHEBI:29108"/>
    </cofactor>
</comment>
<reference evidence="12 13" key="1">
    <citation type="submission" date="2024-04" db="EMBL/GenBank/DDBJ databases">
        <title>Tritrichomonas musculus Genome.</title>
        <authorList>
            <person name="Alves-Ferreira E."/>
            <person name="Grigg M."/>
            <person name="Lorenzi H."/>
            <person name="Galac M."/>
        </authorList>
    </citation>
    <scope>NUCLEOTIDE SEQUENCE [LARGE SCALE GENOMIC DNA]</scope>
    <source>
        <strain evidence="12 13">EAF2021</strain>
    </source>
</reference>
<evidence type="ECO:0000256" key="1">
    <source>
        <dbReference type="ARBA" id="ARBA00000548"/>
    </source>
</evidence>
<dbReference type="EC" id="3.2.1.1" evidence="4 9"/>
<comment type="catalytic activity">
    <reaction evidence="1 9">
        <text>Endohydrolysis of (1-&gt;4)-alpha-D-glucosidic linkages in polysaccharides containing three or more (1-&gt;4)-alpha-linked D-glucose units.</text>
        <dbReference type="EC" id="3.2.1.1"/>
    </reaction>
</comment>
<evidence type="ECO:0000256" key="7">
    <source>
        <dbReference type="ARBA" id="ARBA00023295"/>
    </source>
</evidence>
<evidence type="ECO:0000313" key="13">
    <source>
        <dbReference type="Proteomes" id="UP001470230"/>
    </source>
</evidence>
<accession>A0ABR2HE73</accession>
<sequence>MEEMHDQPLISNQSTQSSKKNSIKKYVSLALCVSVGLLVGVLIGYFSFRNQGTKSTESGVLSRKYSIQPNTANVSRAYSTYSTKQECTILDSFSCPDQSYNAPGDMPEKWANHLWNTPKRGESDWKPGYQDMSTLVGYARQTYSAGRKSCTVTIITKTHHALDLTYYFDGVAQKENTKVYDSSYTGLAKVKIVAATGETLELDELDFIWNIEPLKQRSGDYRNGKKGAIVEMFGWPDDDIAQECKHIAEAGYLGVKVFPHQEQVMSTQPFENELNPWYFMYQPVSYRLQGRMGTRSQLRNMIKTCRSYGVRVYADAVVNHMSGGGNDAQEHRNPNAACTYWPGKQSSAEDSQSPYYTPSYTFGTNSWGEPRNVLEYPAVPYGPMDFHCDKACNSWADPMNLNTGWLTGLTDLDTSKEYVRQRIADYFVDLLSIGITGFRVDAAKHIHPKDLAAIFKKFKDGMGGDLPEDWFTWLEVLTGGESQLLMGDSEYSFSTYFENQMKDQGLTAEDIDKVKIWWSGYPVEPWNDGGRVAMTRKVIQNDDHDQQNDGSSSRDMHAQGCVLVKGCAPDTHRAFEVHLFENPDGAKDNDNDYPIRMVLSSYYFENGVKSIPDGKSDCSLCKTTCETCKSRSYIKAYEENGKAYSGTGYTRVHRDPTIIAAMRKWMHIQ</sequence>
<proteinExistence type="inferred from homology"/>
<keyword evidence="13" id="KW-1185">Reference proteome</keyword>
<evidence type="ECO:0000256" key="6">
    <source>
        <dbReference type="ARBA" id="ARBA00023277"/>
    </source>
</evidence>